<reference evidence="3" key="1">
    <citation type="submission" date="2025-08" db="UniProtKB">
        <authorList>
            <consortium name="RefSeq"/>
        </authorList>
    </citation>
    <scope>IDENTIFICATION</scope>
    <source>
        <tissue evidence="3">Whole larvae</tissue>
    </source>
</reference>
<name>A0A6J1WTL6_GALME</name>
<dbReference type="InParanoid" id="A0A6J1WTL6"/>
<evidence type="ECO:0000256" key="1">
    <source>
        <dbReference type="SAM" id="MobiDB-lite"/>
    </source>
</evidence>
<accession>A0A6J1WTL6</accession>
<dbReference type="PANTHER" id="PTHR34756:SF1">
    <property type="entry name" value="CELL DIVISION CYCLE-ASSOCIATED PROTEIN 3"/>
    <property type="match status" value="1"/>
</dbReference>
<evidence type="ECO:0000313" key="3">
    <source>
        <dbReference type="RefSeq" id="XP_026759209.2"/>
    </source>
</evidence>
<dbReference type="Proteomes" id="UP001652740">
    <property type="component" value="Unplaced"/>
</dbReference>
<sequence length="429" mass="47456">MGNNTSKSCNDTVICTQKNDVDLSASSDPRSPTPEIIRTPLQGKPNGKHNITKNVDLRKTFENAKAEEKLIHNNPILSAVIKNHLQSYDPRSPTQEFERTPIIITSKINQLENDKNITRLQSEINCGSPCLRNDNYEINESSVEEINSPDLVIPKNLCDGFYDMTLNDTLKEPNEPLGSSTASNEAIEADISDTKPTKLLETNFEYVETEIDKFEDTEENVPSINGADCNKNDVHHIPVFKILDEDPRSPSIGIDRTPIVVAMKAENMSNDNVEHMSDDSLIKVLQNTNAELRQNVAKPVEKNSEGLLIYEDESESINDTPKKSKSVGNSGSRTPLSCMKNKTDTGHSRSKSANTLYDPKNPLGPSKVSRRVSHIPRLKSLSKPIKVVSTGSTISLKSIGKTSTLGGDCENTPPHSHRDKWDKNSSIVL</sequence>
<organism evidence="2 3">
    <name type="scientific">Galleria mellonella</name>
    <name type="common">Greater wax moth</name>
    <dbReference type="NCBI Taxonomy" id="7137"/>
    <lineage>
        <taxon>Eukaryota</taxon>
        <taxon>Metazoa</taxon>
        <taxon>Ecdysozoa</taxon>
        <taxon>Arthropoda</taxon>
        <taxon>Hexapoda</taxon>
        <taxon>Insecta</taxon>
        <taxon>Pterygota</taxon>
        <taxon>Neoptera</taxon>
        <taxon>Endopterygota</taxon>
        <taxon>Lepidoptera</taxon>
        <taxon>Glossata</taxon>
        <taxon>Ditrysia</taxon>
        <taxon>Pyraloidea</taxon>
        <taxon>Pyralidae</taxon>
        <taxon>Galleriinae</taxon>
        <taxon>Galleria</taxon>
    </lineage>
</organism>
<dbReference type="GeneID" id="113518468"/>
<gene>
    <name evidence="3" type="primary">LOC113518468</name>
</gene>
<feature type="compositionally biased region" description="Polar residues" evidence="1">
    <location>
        <begin position="326"/>
        <end position="335"/>
    </location>
</feature>
<feature type="compositionally biased region" description="Polar residues" evidence="1">
    <location>
        <begin position="20"/>
        <end position="30"/>
    </location>
</feature>
<feature type="region of interest" description="Disordered" evidence="1">
    <location>
        <begin position="307"/>
        <end position="373"/>
    </location>
</feature>
<dbReference type="PANTHER" id="PTHR34756">
    <property type="entry name" value="CELL DIVISION CYCLE-ASSOCIATED PROTEIN 3"/>
    <property type="match status" value="1"/>
</dbReference>
<dbReference type="FunCoup" id="A0A6J1WTL6">
    <property type="interactions" value="10"/>
</dbReference>
<evidence type="ECO:0000313" key="2">
    <source>
        <dbReference type="Proteomes" id="UP001652740"/>
    </source>
</evidence>
<proteinExistence type="predicted"/>
<protein>
    <submittedName>
        <fullName evidence="3">Uncharacterized protein LOC113518468</fullName>
    </submittedName>
</protein>
<dbReference type="InterPro" id="IPR038832">
    <property type="entry name" value="CDCA3"/>
</dbReference>
<feature type="region of interest" description="Disordered" evidence="1">
    <location>
        <begin position="403"/>
        <end position="429"/>
    </location>
</feature>
<feature type="region of interest" description="Disordered" evidence="1">
    <location>
        <begin position="20"/>
        <end position="49"/>
    </location>
</feature>
<keyword evidence="2" id="KW-1185">Reference proteome</keyword>
<dbReference type="RefSeq" id="XP_026759209.2">
    <property type="nucleotide sequence ID" value="XM_026903408.3"/>
</dbReference>
<dbReference type="KEGG" id="gmw:113518468"/>
<dbReference type="AlphaFoldDB" id="A0A6J1WTL6"/>